<dbReference type="SUPFAM" id="SSF46785">
    <property type="entry name" value="Winged helix' DNA-binding domain"/>
    <property type="match status" value="1"/>
</dbReference>
<protein>
    <submittedName>
        <fullName evidence="6">LysR family transcriptional regulator</fullName>
    </submittedName>
</protein>
<evidence type="ECO:0000256" key="4">
    <source>
        <dbReference type="ARBA" id="ARBA00023163"/>
    </source>
</evidence>
<evidence type="ECO:0000256" key="1">
    <source>
        <dbReference type="ARBA" id="ARBA00009437"/>
    </source>
</evidence>
<dbReference type="CDD" id="cd05466">
    <property type="entry name" value="PBP2_LTTR_substrate"/>
    <property type="match status" value="1"/>
</dbReference>
<dbReference type="PANTHER" id="PTHR30126">
    <property type="entry name" value="HTH-TYPE TRANSCRIPTIONAL REGULATOR"/>
    <property type="match status" value="1"/>
</dbReference>
<evidence type="ECO:0000313" key="7">
    <source>
        <dbReference type="Proteomes" id="UP001164761"/>
    </source>
</evidence>
<evidence type="ECO:0000256" key="2">
    <source>
        <dbReference type="ARBA" id="ARBA00023015"/>
    </source>
</evidence>
<dbReference type="Gene3D" id="1.10.10.10">
    <property type="entry name" value="Winged helix-like DNA-binding domain superfamily/Winged helix DNA-binding domain"/>
    <property type="match status" value="1"/>
</dbReference>
<dbReference type="Proteomes" id="UP001164761">
    <property type="component" value="Chromosome"/>
</dbReference>
<evidence type="ECO:0000256" key="3">
    <source>
        <dbReference type="ARBA" id="ARBA00023125"/>
    </source>
</evidence>
<keyword evidence="2" id="KW-0805">Transcription regulation</keyword>
<dbReference type="RefSeq" id="WP_268007678.1">
    <property type="nucleotide sequence ID" value="NZ_CP104067.1"/>
</dbReference>
<dbReference type="SUPFAM" id="SSF53850">
    <property type="entry name" value="Periplasmic binding protein-like II"/>
    <property type="match status" value="1"/>
</dbReference>
<keyword evidence="3" id="KW-0238">DNA-binding</keyword>
<reference evidence="6" key="1">
    <citation type="submission" date="2022-08" db="EMBL/GenBank/DDBJ databases">
        <title>Alicyclobacillus fastidiosus DSM 17978, complete genome.</title>
        <authorList>
            <person name="Wang Q."/>
            <person name="Cai R."/>
            <person name="Wang Z."/>
        </authorList>
    </citation>
    <scope>NUCLEOTIDE SEQUENCE</scope>
    <source>
        <strain evidence="6">DSM 17978</strain>
    </source>
</reference>
<dbReference type="InterPro" id="IPR036388">
    <property type="entry name" value="WH-like_DNA-bd_sf"/>
</dbReference>
<dbReference type="EMBL" id="CP104067">
    <property type="protein sequence ID" value="WAH43777.1"/>
    <property type="molecule type" value="Genomic_DNA"/>
</dbReference>
<organism evidence="6 7">
    <name type="scientific">Alicyclobacillus fastidiosus</name>
    <dbReference type="NCBI Taxonomy" id="392011"/>
    <lineage>
        <taxon>Bacteria</taxon>
        <taxon>Bacillati</taxon>
        <taxon>Bacillota</taxon>
        <taxon>Bacilli</taxon>
        <taxon>Bacillales</taxon>
        <taxon>Alicyclobacillaceae</taxon>
        <taxon>Alicyclobacillus</taxon>
    </lineage>
</organism>
<gene>
    <name evidence="6" type="ORF">NZD89_10535</name>
</gene>
<dbReference type="Pfam" id="PF00126">
    <property type="entry name" value="HTH_1"/>
    <property type="match status" value="1"/>
</dbReference>
<dbReference type="InterPro" id="IPR000847">
    <property type="entry name" value="LysR_HTH_N"/>
</dbReference>
<dbReference type="PRINTS" id="PR00039">
    <property type="entry name" value="HTHLYSR"/>
</dbReference>
<sequence>MELEWIRTFLVAAEEGNYHRAAKRLHIAQPTVSLHIRKLEQAFGVTLFEKSGRTVELGTSGRRALIHAKKLYSDYLESQEDLARYQQSYDETLTVAVSPIVALTFLSRWLETMQRTTPTLQFNLLVVDSADVVQLIESRQADLGFSRVQSTSKLVTSAPLYADPIRFVIPASDVDHDGPPPSLTDIFSTYPMITHNHPGFWDDLVVRLRSAHPRMRTMRVSQAHVALHFVEQGLATSCLPASIIRQSVLWGRILEMPHPEVELPIAHTYLVSRDLSGMAAAFAQTVEGYMESHWESVG</sequence>
<name>A0ABY6ZMS5_9BACL</name>
<dbReference type="Gene3D" id="3.40.190.290">
    <property type="match status" value="1"/>
</dbReference>
<dbReference type="PROSITE" id="PS50931">
    <property type="entry name" value="HTH_LYSR"/>
    <property type="match status" value="1"/>
</dbReference>
<dbReference type="InterPro" id="IPR036390">
    <property type="entry name" value="WH_DNA-bd_sf"/>
</dbReference>
<evidence type="ECO:0000313" key="6">
    <source>
        <dbReference type="EMBL" id="WAH43777.1"/>
    </source>
</evidence>
<keyword evidence="7" id="KW-1185">Reference proteome</keyword>
<comment type="similarity">
    <text evidence="1">Belongs to the LysR transcriptional regulatory family.</text>
</comment>
<dbReference type="InterPro" id="IPR005119">
    <property type="entry name" value="LysR_subst-bd"/>
</dbReference>
<keyword evidence="4" id="KW-0804">Transcription</keyword>
<dbReference type="Pfam" id="PF03466">
    <property type="entry name" value="LysR_substrate"/>
    <property type="match status" value="1"/>
</dbReference>
<dbReference type="PANTHER" id="PTHR30126:SF64">
    <property type="entry name" value="HTH-TYPE TRANSCRIPTIONAL REGULATOR CITR"/>
    <property type="match status" value="1"/>
</dbReference>
<accession>A0ABY6ZMS5</accession>
<feature type="domain" description="HTH lysR-type" evidence="5">
    <location>
        <begin position="1"/>
        <end position="58"/>
    </location>
</feature>
<proteinExistence type="inferred from homology"/>
<evidence type="ECO:0000259" key="5">
    <source>
        <dbReference type="PROSITE" id="PS50931"/>
    </source>
</evidence>